<organism evidence="7 8">
    <name type="scientific">Aliidiomarina shirensis</name>
    <dbReference type="NCBI Taxonomy" id="1048642"/>
    <lineage>
        <taxon>Bacteria</taxon>
        <taxon>Pseudomonadati</taxon>
        <taxon>Pseudomonadota</taxon>
        <taxon>Gammaproteobacteria</taxon>
        <taxon>Alteromonadales</taxon>
        <taxon>Idiomarinaceae</taxon>
        <taxon>Aliidiomarina</taxon>
    </lineage>
</organism>
<dbReference type="AlphaFoldDB" id="A0A432WUS9"/>
<reference evidence="8" key="1">
    <citation type="journal article" date="2018" name="Front. Microbiol.">
        <title>Genome-Based Analysis Reveals the Taxonomy and Diversity of the Family Idiomarinaceae.</title>
        <authorList>
            <person name="Liu Y."/>
            <person name="Lai Q."/>
            <person name="Shao Z."/>
        </authorList>
    </citation>
    <scope>NUCLEOTIDE SEQUENCE [LARGE SCALE GENOMIC DNA]</scope>
    <source>
        <strain evidence="8">AIS</strain>
    </source>
</reference>
<evidence type="ECO:0000256" key="2">
    <source>
        <dbReference type="ARBA" id="ARBA00023015"/>
    </source>
</evidence>
<dbReference type="InterPro" id="IPR013324">
    <property type="entry name" value="RNA_pol_sigma_r3/r4-like"/>
</dbReference>
<comment type="similarity">
    <text evidence="1">Belongs to the sigma-70 factor family. ECF subfamily.</text>
</comment>
<evidence type="ECO:0000313" key="8">
    <source>
        <dbReference type="Proteomes" id="UP000286934"/>
    </source>
</evidence>
<gene>
    <name evidence="7" type="ORF">CWE13_05990</name>
</gene>
<dbReference type="Pfam" id="PF08281">
    <property type="entry name" value="Sigma70_r4_2"/>
    <property type="match status" value="1"/>
</dbReference>
<dbReference type="RefSeq" id="WP_126806805.1">
    <property type="nucleotide sequence ID" value="NZ_PIPP01000002.1"/>
</dbReference>
<keyword evidence="2" id="KW-0805">Transcription regulation</keyword>
<dbReference type="Gene3D" id="1.10.1740.10">
    <property type="match status" value="1"/>
</dbReference>
<evidence type="ECO:0000256" key="4">
    <source>
        <dbReference type="ARBA" id="ARBA00023163"/>
    </source>
</evidence>
<evidence type="ECO:0000259" key="6">
    <source>
        <dbReference type="Pfam" id="PF08281"/>
    </source>
</evidence>
<dbReference type="PANTHER" id="PTHR43133:SF45">
    <property type="entry name" value="RNA POLYMERASE ECF-TYPE SIGMA FACTOR"/>
    <property type="match status" value="1"/>
</dbReference>
<dbReference type="SUPFAM" id="SSF88946">
    <property type="entry name" value="Sigma2 domain of RNA polymerase sigma factors"/>
    <property type="match status" value="1"/>
</dbReference>
<keyword evidence="3" id="KW-0731">Sigma factor</keyword>
<sequence>MSTSPSSSLSESLARDNTIQQYWPRMFRAASGYEVNPALRDELAQEMAFEVWRALENFNQQCALNTYIYRVIHNVAVDHIRRSKRQLATVSDEEVVSDAFNPEQGVVQAQESKQLIRAIQRLPLSLRQVMLLKLEDLSNIEIAETLGLSESNVGVRVNRGKQQLIELLQKQDKK</sequence>
<dbReference type="Pfam" id="PF04542">
    <property type="entry name" value="Sigma70_r2"/>
    <property type="match status" value="1"/>
</dbReference>
<dbReference type="PANTHER" id="PTHR43133">
    <property type="entry name" value="RNA POLYMERASE ECF-TYPE SIGMA FACTO"/>
    <property type="match status" value="1"/>
</dbReference>
<evidence type="ECO:0000256" key="1">
    <source>
        <dbReference type="ARBA" id="ARBA00010641"/>
    </source>
</evidence>
<dbReference type="Gene3D" id="1.10.10.10">
    <property type="entry name" value="Winged helix-like DNA-binding domain superfamily/Winged helix DNA-binding domain"/>
    <property type="match status" value="1"/>
</dbReference>
<dbReference type="InterPro" id="IPR036388">
    <property type="entry name" value="WH-like_DNA-bd_sf"/>
</dbReference>
<dbReference type="InterPro" id="IPR014284">
    <property type="entry name" value="RNA_pol_sigma-70_dom"/>
</dbReference>
<dbReference type="NCBIfam" id="TIGR02937">
    <property type="entry name" value="sigma70-ECF"/>
    <property type="match status" value="1"/>
</dbReference>
<dbReference type="SUPFAM" id="SSF88659">
    <property type="entry name" value="Sigma3 and sigma4 domains of RNA polymerase sigma factors"/>
    <property type="match status" value="1"/>
</dbReference>
<dbReference type="Proteomes" id="UP000286934">
    <property type="component" value="Unassembled WGS sequence"/>
</dbReference>
<dbReference type="GO" id="GO:0006352">
    <property type="term" value="P:DNA-templated transcription initiation"/>
    <property type="evidence" value="ECO:0007669"/>
    <property type="project" value="InterPro"/>
</dbReference>
<evidence type="ECO:0008006" key="9">
    <source>
        <dbReference type="Google" id="ProtNLM"/>
    </source>
</evidence>
<name>A0A432WUS9_9GAMM</name>
<dbReference type="EMBL" id="PIPP01000002">
    <property type="protein sequence ID" value="RUO37507.1"/>
    <property type="molecule type" value="Genomic_DNA"/>
</dbReference>
<proteinExistence type="inferred from homology"/>
<evidence type="ECO:0000256" key="3">
    <source>
        <dbReference type="ARBA" id="ARBA00023082"/>
    </source>
</evidence>
<evidence type="ECO:0000313" key="7">
    <source>
        <dbReference type="EMBL" id="RUO37507.1"/>
    </source>
</evidence>
<dbReference type="GO" id="GO:0003677">
    <property type="term" value="F:DNA binding"/>
    <property type="evidence" value="ECO:0007669"/>
    <property type="project" value="InterPro"/>
</dbReference>
<evidence type="ECO:0000259" key="5">
    <source>
        <dbReference type="Pfam" id="PF04542"/>
    </source>
</evidence>
<accession>A0A432WUS9</accession>
<dbReference type="InterPro" id="IPR013249">
    <property type="entry name" value="RNA_pol_sigma70_r4_t2"/>
</dbReference>
<dbReference type="InterPro" id="IPR013325">
    <property type="entry name" value="RNA_pol_sigma_r2"/>
</dbReference>
<dbReference type="InterPro" id="IPR039425">
    <property type="entry name" value="RNA_pol_sigma-70-like"/>
</dbReference>
<protein>
    <recommendedName>
        <fullName evidence="9">Sigma-70 family RNA polymerase sigma factor</fullName>
    </recommendedName>
</protein>
<keyword evidence="4" id="KW-0804">Transcription</keyword>
<keyword evidence="8" id="KW-1185">Reference proteome</keyword>
<comment type="caution">
    <text evidence="7">The sequence shown here is derived from an EMBL/GenBank/DDBJ whole genome shotgun (WGS) entry which is preliminary data.</text>
</comment>
<dbReference type="OrthoDB" id="9782108at2"/>
<dbReference type="GO" id="GO:0016987">
    <property type="term" value="F:sigma factor activity"/>
    <property type="evidence" value="ECO:0007669"/>
    <property type="project" value="UniProtKB-KW"/>
</dbReference>
<feature type="domain" description="RNA polymerase sigma-70 region 2" evidence="5">
    <location>
        <begin position="19"/>
        <end position="85"/>
    </location>
</feature>
<feature type="domain" description="RNA polymerase sigma factor 70 region 4 type 2" evidence="6">
    <location>
        <begin position="113"/>
        <end position="164"/>
    </location>
</feature>
<dbReference type="InterPro" id="IPR007627">
    <property type="entry name" value="RNA_pol_sigma70_r2"/>
</dbReference>